<dbReference type="InterPro" id="IPR011048">
    <property type="entry name" value="Haem_d1_sf"/>
</dbReference>
<organism evidence="2 3">
    <name type="scientific">Marinicrinis sediminis</name>
    <dbReference type="NCBI Taxonomy" id="1652465"/>
    <lineage>
        <taxon>Bacteria</taxon>
        <taxon>Bacillati</taxon>
        <taxon>Bacillota</taxon>
        <taxon>Bacilli</taxon>
        <taxon>Bacillales</taxon>
        <taxon>Paenibacillaceae</taxon>
    </lineage>
</organism>
<name>A0ABW5R771_9BACL</name>
<dbReference type="InterPro" id="IPR050282">
    <property type="entry name" value="Cycloisomerase_2"/>
</dbReference>
<evidence type="ECO:0000256" key="1">
    <source>
        <dbReference type="ARBA" id="ARBA00005564"/>
    </source>
</evidence>
<dbReference type="EMBL" id="JBHUMM010000007">
    <property type="protein sequence ID" value="MFD2670883.1"/>
    <property type="molecule type" value="Genomic_DNA"/>
</dbReference>
<dbReference type="InterPro" id="IPR015943">
    <property type="entry name" value="WD40/YVTN_repeat-like_dom_sf"/>
</dbReference>
<accession>A0ABW5R771</accession>
<gene>
    <name evidence="2" type="ORF">ACFSUC_04585</name>
</gene>
<dbReference type="Pfam" id="PF10282">
    <property type="entry name" value="Lactonase"/>
    <property type="match status" value="1"/>
</dbReference>
<dbReference type="Gene3D" id="2.130.10.10">
    <property type="entry name" value="YVTN repeat-like/Quinoprotein amine dehydrogenase"/>
    <property type="match status" value="1"/>
</dbReference>
<keyword evidence="3" id="KW-1185">Reference proteome</keyword>
<dbReference type="RefSeq" id="WP_379928307.1">
    <property type="nucleotide sequence ID" value="NZ_JBHUMM010000007.1"/>
</dbReference>
<dbReference type="Proteomes" id="UP001597497">
    <property type="component" value="Unassembled WGS sequence"/>
</dbReference>
<protein>
    <submittedName>
        <fullName evidence="2">Lactonase family protein</fullName>
    </submittedName>
</protein>
<dbReference type="PANTHER" id="PTHR30344:SF1">
    <property type="entry name" value="6-PHOSPHOGLUCONOLACTONASE"/>
    <property type="match status" value="1"/>
</dbReference>
<proteinExistence type="inferred from homology"/>
<comment type="caution">
    <text evidence="2">The sequence shown here is derived from an EMBL/GenBank/DDBJ whole genome shotgun (WGS) entry which is preliminary data.</text>
</comment>
<dbReference type="InterPro" id="IPR019405">
    <property type="entry name" value="Lactonase_7-beta_prop"/>
</dbReference>
<comment type="similarity">
    <text evidence="1">Belongs to the cycloisomerase 2 family.</text>
</comment>
<dbReference type="SUPFAM" id="SSF51004">
    <property type="entry name" value="C-terminal (heme d1) domain of cytochrome cd1-nitrite reductase"/>
    <property type="match status" value="1"/>
</dbReference>
<evidence type="ECO:0000313" key="2">
    <source>
        <dbReference type="EMBL" id="MFD2670883.1"/>
    </source>
</evidence>
<evidence type="ECO:0000313" key="3">
    <source>
        <dbReference type="Proteomes" id="UP001597497"/>
    </source>
</evidence>
<dbReference type="PANTHER" id="PTHR30344">
    <property type="entry name" value="6-PHOSPHOGLUCONOLACTONASE-RELATED"/>
    <property type="match status" value="1"/>
</dbReference>
<reference evidence="3" key="1">
    <citation type="journal article" date="2019" name="Int. J. Syst. Evol. Microbiol.">
        <title>The Global Catalogue of Microorganisms (GCM) 10K type strain sequencing project: providing services to taxonomists for standard genome sequencing and annotation.</title>
        <authorList>
            <consortium name="The Broad Institute Genomics Platform"/>
            <consortium name="The Broad Institute Genome Sequencing Center for Infectious Disease"/>
            <person name="Wu L."/>
            <person name="Ma J."/>
        </authorList>
    </citation>
    <scope>NUCLEOTIDE SEQUENCE [LARGE SCALE GENOMIC DNA]</scope>
    <source>
        <strain evidence="3">KCTC 33676</strain>
    </source>
</reference>
<sequence>MTMKDSSQKVFAMIGAYAEKDEPGVTVCLYHPQTGQLEIQSQVSDLKNPTFLAVKASTHHLYALTEEQNEQGDRTGAAAAFSFDVQSASLSRLNQASTVPKTTCHVSLDATGRNAIVSSYHGGMIGLSPIQEDGTLGPVAQIQQHEGTSIHPAQTQARPHSVFMDAANQYAIVSDLGLDRIFVYKLDVDGHQLIPHDEVKVAPGSGPRHFTFHPALPYGYVINELNGTITAFHYEASAGKLTEIETVSTLPDGAEGEASCADIHISPDGLFLYGSNRGDHNSIAVYAIDPQSGRLTLVEHTPTGGGHPRNFALSPDGRFLLAANRDSNNIVTFARDAKSGKLTQTEHSLDISKPVCIQFLSV</sequence>